<sequence>MLTNSYNKSKINNEMMKSKYDGKQACLCRTDPLFVGVADVIVVLAERKLTSYVFAVGKQPTGIIPQGWGTTFSLLRREGDLADDLATTKQGVRRISCVWLVGAGRLARIGSGSSG</sequence>
<evidence type="ECO:0000313" key="1">
    <source>
        <dbReference type="EMBL" id="GMN65594.1"/>
    </source>
</evidence>
<dbReference type="AlphaFoldDB" id="A0AA88E8A7"/>
<protein>
    <submittedName>
        <fullName evidence="1">Uncharacterized protein</fullName>
    </submittedName>
</protein>
<accession>A0AA88E8A7</accession>
<comment type="caution">
    <text evidence="1">The sequence shown here is derived from an EMBL/GenBank/DDBJ whole genome shotgun (WGS) entry which is preliminary data.</text>
</comment>
<organism evidence="1 2">
    <name type="scientific">Ficus carica</name>
    <name type="common">Common fig</name>
    <dbReference type="NCBI Taxonomy" id="3494"/>
    <lineage>
        <taxon>Eukaryota</taxon>
        <taxon>Viridiplantae</taxon>
        <taxon>Streptophyta</taxon>
        <taxon>Embryophyta</taxon>
        <taxon>Tracheophyta</taxon>
        <taxon>Spermatophyta</taxon>
        <taxon>Magnoliopsida</taxon>
        <taxon>eudicotyledons</taxon>
        <taxon>Gunneridae</taxon>
        <taxon>Pentapetalae</taxon>
        <taxon>rosids</taxon>
        <taxon>fabids</taxon>
        <taxon>Rosales</taxon>
        <taxon>Moraceae</taxon>
        <taxon>Ficeae</taxon>
        <taxon>Ficus</taxon>
    </lineage>
</organism>
<gene>
    <name evidence="1" type="ORF">TIFTF001_034656</name>
</gene>
<keyword evidence="2" id="KW-1185">Reference proteome</keyword>
<proteinExistence type="predicted"/>
<evidence type="ECO:0000313" key="2">
    <source>
        <dbReference type="Proteomes" id="UP001187192"/>
    </source>
</evidence>
<name>A0AA88E8A7_FICCA</name>
<dbReference type="Proteomes" id="UP001187192">
    <property type="component" value="Unassembled WGS sequence"/>
</dbReference>
<dbReference type="EMBL" id="BTGU01000247">
    <property type="protein sequence ID" value="GMN65594.1"/>
    <property type="molecule type" value="Genomic_DNA"/>
</dbReference>
<reference evidence="1" key="1">
    <citation type="submission" date="2023-07" db="EMBL/GenBank/DDBJ databases">
        <title>draft genome sequence of fig (Ficus carica).</title>
        <authorList>
            <person name="Takahashi T."/>
            <person name="Nishimura K."/>
        </authorList>
    </citation>
    <scope>NUCLEOTIDE SEQUENCE</scope>
</reference>